<feature type="region of interest" description="Disordered" evidence="1">
    <location>
        <begin position="718"/>
        <end position="737"/>
    </location>
</feature>
<reference evidence="2" key="1">
    <citation type="submission" date="2016-10" db="EMBL/GenBank/DDBJ databases">
        <authorList>
            <person name="Benchimol M."/>
            <person name="Almeida L.G."/>
            <person name="Vasconcelos A.T."/>
            <person name="Perreira-Neves A."/>
            <person name="Rosa I.A."/>
            <person name="Tasca T."/>
            <person name="Bogo M.R."/>
            <person name="de Souza W."/>
        </authorList>
    </citation>
    <scope>NUCLEOTIDE SEQUENCE [LARGE SCALE GENOMIC DNA]</scope>
    <source>
        <strain evidence="2">K</strain>
    </source>
</reference>
<accession>A0A1J4K3U9</accession>
<evidence type="ECO:0000313" key="2">
    <source>
        <dbReference type="EMBL" id="OHT05859.1"/>
    </source>
</evidence>
<dbReference type="EMBL" id="MLAK01000744">
    <property type="protein sequence ID" value="OHT05859.1"/>
    <property type="molecule type" value="Genomic_DNA"/>
</dbReference>
<keyword evidence="3" id="KW-1185">Reference proteome</keyword>
<evidence type="ECO:0000256" key="1">
    <source>
        <dbReference type="SAM" id="MobiDB-lite"/>
    </source>
</evidence>
<dbReference type="GeneID" id="94839565"/>
<dbReference type="AlphaFoldDB" id="A0A1J4K3U9"/>
<feature type="region of interest" description="Disordered" evidence="1">
    <location>
        <begin position="587"/>
        <end position="607"/>
    </location>
</feature>
<feature type="compositionally biased region" description="Low complexity" evidence="1">
    <location>
        <begin position="598"/>
        <end position="607"/>
    </location>
</feature>
<evidence type="ECO:0000313" key="3">
    <source>
        <dbReference type="Proteomes" id="UP000179807"/>
    </source>
</evidence>
<proteinExistence type="predicted"/>
<dbReference type="Gene3D" id="3.80.10.10">
    <property type="entry name" value="Ribonuclease Inhibitor"/>
    <property type="match status" value="1"/>
</dbReference>
<sequence>MQFAEFVKVDDKVLVYMMSKVWCDLEQPIVACPIEYKINEEPNYNKGYLMITRGAHYLFKGKMFKGCEFVAKFNLLEVNIIDYSDTTILFELEKSSYQLLSENYIQTIATATDFVMKTATFGVNNIHTYKLRGEKWPESQIQERPENAMKWRSIFLAHFYDIKGEQLFTVDYFNKWEDKQTSMMIVGPSLHPGNFAGAFGHSIAWESKLSTVLIQSFTPSKFAGFFEALVSNSITIKKLAFTDYSNPDKYPKFPNYTIQRSSIQAYQFMRCIAPIVTSFFENVKNIPQIDSLILQKITINEREFAKLGEYASKNDTMSRTTRFVEISNFDIKKIPMNDVTRFVNAFMRLETIAIRHMNGDGIRYLHAICRSTSPIRSIHINCMNFRRPFKPDLSLPQTLMLLDVSFSAFTEEAYMTILYTMTKHEMITPIIFESCSISVDQPEMFELLMEIDFEHCFPNIAEFNYSGNHFPQGESSRYMFAYLFTQKNLRMLTMNSLKCDDQVDFLNNMMTLVTSISLPGLQLSGNFDKEVFSNFLEALASHDTSSYRSFAFKFTNAGIRGLNSLAKLVSKCKNLVEITADGFKPEQEINSEINSPTKDSNAKSSSSNDGVGALENFWIEIGNNESILACDLPDEDLKHLSIIPTKMSSEFQDAFEKIKNKSRPSTTGKRYAYVLNDLMNGGRLFSGPKIFQKCATFDEEDPENDFVTKRMNLYYSNNNFNQKDSTNGDSKEESKKK</sequence>
<protein>
    <submittedName>
        <fullName evidence="2">Uncharacterized protein</fullName>
    </submittedName>
</protein>
<dbReference type="RefSeq" id="XP_068358995.1">
    <property type="nucleotide sequence ID" value="XM_068504861.1"/>
</dbReference>
<feature type="compositionally biased region" description="Polar residues" evidence="1">
    <location>
        <begin position="588"/>
        <end position="597"/>
    </location>
</feature>
<comment type="caution">
    <text evidence="2">The sequence shown here is derived from an EMBL/GenBank/DDBJ whole genome shotgun (WGS) entry which is preliminary data.</text>
</comment>
<gene>
    <name evidence="2" type="ORF">TRFO_26296</name>
</gene>
<dbReference type="InterPro" id="IPR032675">
    <property type="entry name" value="LRR_dom_sf"/>
</dbReference>
<name>A0A1J4K3U9_9EUKA</name>
<dbReference type="VEuPathDB" id="TrichDB:TRFO_26296"/>
<organism evidence="2 3">
    <name type="scientific">Tritrichomonas foetus</name>
    <dbReference type="NCBI Taxonomy" id="1144522"/>
    <lineage>
        <taxon>Eukaryota</taxon>
        <taxon>Metamonada</taxon>
        <taxon>Parabasalia</taxon>
        <taxon>Tritrichomonadida</taxon>
        <taxon>Tritrichomonadidae</taxon>
        <taxon>Tritrichomonas</taxon>
    </lineage>
</organism>
<dbReference type="OrthoDB" id="10486859at2759"/>
<dbReference type="Proteomes" id="UP000179807">
    <property type="component" value="Unassembled WGS sequence"/>
</dbReference>
<dbReference type="SUPFAM" id="SSF52047">
    <property type="entry name" value="RNI-like"/>
    <property type="match status" value="1"/>
</dbReference>
<feature type="compositionally biased region" description="Polar residues" evidence="1">
    <location>
        <begin position="718"/>
        <end position="728"/>
    </location>
</feature>